<feature type="region of interest" description="Disordered" evidence="2">
    <location>
        <begin position="349"/>
        <end position="388"/>
    </location>
</feature>
<dbReference type="PANTHER" id="PTHR11909">
    <property type="entry name" value="CASEIN KINASE-RELATED"/>
    <property type="match status" value="1"/>
</dbReference>
<dbReference type="Proteomes" id="UP000267029">
    <property type="component" value="Unassembled WGS sequence"/>
</dbReference>
<dbReference type="PROSITE" id="PS00107">
    <property type="entry name" value="PROTEIN_KINASE_ATP"/>
    <property type="match status" value="1"/>
</dbReference>
<dbReference type="InterPro" id="IPR011009">
    <property type="entry name" value="Kinase-like_dom_sf"/>
</dbReference>
<feature type="binding site" evidence="1">
    <location>
        <position position="61"/>
    </location>
    <ligand>
        <name>ATP</name>
        <dbReference type="ChEBI" id="CHEBI:30616"/>
    </ligand>
</feature>
<dbReference type="InterPro" id="IPR050235">
    <property type="entry name" value="CK1_Ser-Thr_kinase"/>
</dbReference>
<dbReference type="PROSITE" id="PS50011">
    <property type="entry name" value="PROTEIN_KINASE_DOM"/>
    <property type="match status" value="1"/>
</dbReference>
<keyword evidence="5" id="KW-1185">Reference proteome</keyword>
<feature type="domain" description="Protein kinase" evidence="3">
    <location>
        <begin position="30"/>
        <end position="334"/>
    </location>
</feature>
<protein>
    <recommendedName>
        <fullName evidence="3">Protein kinase domain-containing protein</fullName>
    </recommendedName>
</protein>
<dbReference type="Gene3D" id="1.10.510.10">
    <property type="entry name" value="Transferase(Phosphotransferase) domain 1"/>
    <property type="match status" value="1"/>
</dbReference>
<dbReference type="InterPro" id="IPR017441">
    <property type="entry name" value="Protein_kinase_ATP_BS"/>
</dbReference>
<proteinExistence type="predicted"/>
<evidence type="ECO:0000259" key="3">
    <source>
        <dbReference type="PROSITE" id="PS50011"/>
    </source>
</evidence>
<evidence type="ECO:0000313" key="4">
    <source>
        <dbReference type="EMBL" id="VDD74850.1"/>
    </source>
</evidence>
<evidence type="ECO:0000313" key="5">
    <source>
        <dbReference type="Proteomes" id="UP000267029"/>
    </source>
</evidence>
<keyword evidence="1" id="KW-0067">ATP-binding</keyword>
<reference evidence="4 5" key="1">
    <citation type="submission" date="2018-10" db="EMBL/GenBank/DDBJ databases">
        <authorList>
            <consortium name="Pathogen Informatics"/>
        </authorList>
    </citation>
    <scope>NUCLEOTIDE SEQUENCE [LARGE SCALE GENOMIC DNA]</scope>
</reference>
<evidence type="ECO:0000256" key="2">
    <source>
        <dbReference type="SAM" id="MobiDB-lite"/>
    </source>
</evidence>
<keyword evidence="1" id="KW-0547">Nucleotide-binding</keyword>
<sequence>MPRVASKRAYNIAKPISTGLELSDQRSNVWIVGEAIGQGGFGRLYSASSKQHPQAKNFVIKIEPQENGPLFTETHFYTRVCKQDLLDEWKQRRGLSFLGIPRFVAKGLFRASDGQSCRFLVMDRFRGSLENCLAQHEFTPADIPRIAIQTVQALEYIHSRDYVHTDIKASNLLRGAKDEFYLADFGLVTQYKVGGKHKAEKVSHKLKDNGTLEFCSRDAHAGLPPSRRGDLEILVFNVVHWLYRSRPNAPQGPCSGLPWESFIADPSVRANVPPAVRDLVVKSKQEAMANPSSLAKAANVGAQPALESLISTVGSLDYTEEPDYDHIVALLTSLAKNLARGQRPKHVLSEVNQDTDKALPKSKRTPNTKKVTPKPETTVKKSSRARGNTTVEVCGTSHPTKTNAHQAVDRVGTAGLRRKLDLKELVSPSRRSPRVKAPVSYLDAFEPSDEEDIPIVKKTKSTRVTTKASQTSPDLLEIAKKRAMREERRKNFF</sequence>
<dbReference type="OrthoDB" id="2687620at2759"/>
<dbReference type="GO" id="GO:0004672">
    <property type="term" value="F:protein kinase activity"/>
    <property type="evidence" value="ECO:0007669"/>
    <property type="project" value="InterPro"/>
</dbReference>
<dbReference type="SMART" id="SM00220">
    <property type="entry name" value="S_TKc"/>
    <property type="match status" value="1"/>
</dbReference>
<dbReference type="EMBL" id="UXSR01000087">
    <property type="protein sequence ID" value="VDD74850.1"/>
    <property type="molecule type" value="Genomic_DNA"/>
</dbReference>
<name>A0A0R3U2W6_MESCO</name>
<dbReference type="AlphaFoldDB" id="A0A0R3U2W6"/>
<accession>A0A0R3U2W6</accession>
<evidence type="ECO:0000256" key="1">
    <source>
        <dbReference type="PROSITE-ProRule" id="PRU10141"/>
    </source>
</evidence>
<dbReference type="GO" id="GO:0005524">
    <property type="term" value="F:ATP binding"/>
    <property type="evidence" value="ECO:0007669"/>
    <property type="project" value="UniProtKB-UniRule"/>
</dbReference>
<dbReference type="Pfam" id="PF00069">
    <property type="entry name" value="Pkinase"/>
    <property type="match status" value="1"/>
</dbReference>
<dbReference type="STRING" id="53468.A0A0R3U2W6"/>
<gene>
    <name evidence="4" type="ORF">MCOS_LOCUS853</name>
</gene>
<dbReference type="InterPro" id="IPR000719">
    <property type="entry name" value="Prot_kinase_dom"/>
</dbReference>
<dbReference type="SUPFAM" id="SSF56112">
    <property type="entry name" value="Protein kinase-like (PK-like)"/>
    <property type="match status" value="1"/>
</dbReference>
<organism evidence="4 5">
    <name type="scientific">Mesocestoides corti</name>
    <name type="common">Flatworm</name>
    <dbReference type="NCBI Taxonomy" id="53468"/>
    <lineage>
        <taxon>Eukaryota</taxon>
        <taxon>Metazoa</taxon>
        <taxon>Spiralia</taxon>
        <taxon>Lophotrochozoa</taxon>
        <taxon>Platyhelminthes</taxon>
        <taxon>Cestoda</taxon>
        <taxon>Eucestoda</taxon>
        <taxon>Cyclophyllidea</taxon>
        <taxon>Mesocestoididae</taxon>
        <taxon>Mesocestoides</taxon>
    </lineage>
</organism>